<dbReference type="HAMAP" id="MF_01567">
    <property type="entry name" value="UPF0371"/>
    <property type="match status" value="1"/>
</dbReference>
<dbReference type="Pfam" id="PF20921">
    <property type="entry name" value="DUF1846_C"/>
    <property type="match status" value="1"/>
</dbReference>
<keyword evidence="5" id="KW-1185">Reference proteome</keyword>
<dbReference type="Gene3D" id="3.10.630.10">
    <property type="entry name" value="dip2346 domain like"/>
    <property type="match status" value="1"/>
</dbReference>
<comment type="similarity">
    <text evidence="1">Belongs to the UPF0371 family.</text>
</comment>
<organism evidence="4 5">
    <name type="scientific">Trueperella bernardiae</name>
    <dbReference type="NCBI Taxonomy" id="59561"/>
    <lineage>
        <taxon>Bacteria</taxon>
        <taxon>Bacillati</taxon>
        <taxon>Actinomycetota</taxon>
        <taxon>Actinomycetes</taxon>
        <taxon>Actinomycetales</taxon>
        <taxon>Actinomycetaceae</taxon>
        <taxon>Trueperella</taxon>
    </lineage>
</organism>
<feature type="domain" description="DUF1846" evidence="3">
    <location>
        <begin position="350"/>
        <end position="502"/>
    </location>
</feature>
<accession>A0A0W1KM24</accession>
<name>A0A0W1KM24_9ACTO</name>
<dbReference type="RefSeq" id="WP_330218611.1">
    <property type="nucleotide sequence ID" value="NZ_CALTZF010000018.1"/>
</dbReference>
<evidence type="ECO:0000313" key="5">
    <source>
        <dbReference type="Proteomes" id="UP000054404"/>
    </source>
</evidence>
<evidence type="ECO:0000259" key="2">
    <source>
        <dbReference type="Pfam" id="PF08903"/>
    </source>
</evidence>
<evidence type="ECO:0000259" key="3">
    <source>
        <dbReference type="Pfam" id="PF20921"/>
    </source>
</evidence>
<dbReference type="Proteomes" id="UP000054404">
    <property type="component" value="Unassembled WGS sequence"/>
</dbReference>
<dbReference type="Gene3D" id="1.20.1570.10">
    <property type="entry name" value="dip2346 domain like"/>
    <property type="match status" value="1"/>
</dbReference>
<gene>
    <name evidence="4" type="ORF">AQZ59_00596</name>
</gene>
<dbReference type="InterPro" id="IPR048441">
    <property type="entry name" value="DUF1846_C"/>
</dbReference>
<feature type="domain" description="DUF1846" evidence="2">
    <location>
        <begin position="13"/>
        <end position="345"/>
    </location>
</feature>
<dbReference type="Pfam" id="PF08903">
    <property type="entry name" value="DUF1846"/>
    <property type="match status" value="1"/>
</dbReference>
<reference evidence="4 5" key="1">
    <citation type="submission" date="2015-11" db="EMBL/GenBank/DDBJ databases">
        <title>Draft Genome Sequence of the Type Strain Trueperella bernardiae LCDC 89-0504T, Isolated from Blood Culture.</title>
        <authorList>
            <person name="Bernier A.-M."/>
            <person name="Bernard K."/>
        </authorList>
    </citation>
    <scope>NUCLEOTIDE SEQUENCE [LARGE SCALE GENOMIC DNA]</scope>
    <source>
        <strain evidence="4 5">LCDC 89-0504</strain>
    </source>
</reference>
<dbReference type="NCBIfam" id="NF010184">
    <property type="entry name" value="PRK13663.1"/>
    <property type="match status" value="1"/>
</dbReference>
<dbReference type="PIRSF" id="PIRSF033132">
    <property type="entry name" value="DUF1846"/>
    <property type="match status" value="1"/>
</dbReference>
<dbReference type="EMBL" id="LNIZ01000002">
    <property type="protein sequence ID" value="KTF04608.1"/>
    <property type="molecule type" value="Genomic_DNA"/>
</dbReference>
<evidence type="ECO:0000313" key="4">
    <source>
        <dbReference type="EMBL" id="KTF04608.1"/>
    </source>
</evidence>
<dbReference type="InterPro" id="IPR048496">
    <property type="entry name" value="DUF1846_N"/>
</dbReference>
<sequence length="505" mass="56337">MSQDLSGPTPSSIGFDRDKYIDMQSAHIRERRERIGGKLYLEMGGKLFDDNHAARVLPGFTPDNKIVMLEQIKDQIEILVCLNAKDIQRQKKRGDLQITYEEDVLRLIDVFRERGFLVENVVMTQIEAGNRQAHQFSDRLERLGLKVAHHYTIPGYPSNTKLIVSDEGLGRNDYVRTSRDLILVTAPGPGSGKLATCLSQIYHEFKRGVPAGYAKFETFPIWNIALEHPVNLAYEAATADLEDNNVIDPYHLAAYGKQVTSYNRDVDVFPLLRSLLELMMGESPYKSPTDMGVNMVGMCISDDDAVRRASRQEIVRRYYKALVDEAANDLEPAQSDRIALIMAEAGITAEERRVVEPALAIEQATGEPGCAIELRDGTIIQGKTSPLLGCSAAMLLNALKHLAGIDPELHLLSPESIEPIQTLKTEHLGSRNPRLHTDEVLIALSVSASTSPEARLALEQLRNLEGCDVHTTTILGTVDEAIFRNLGILVTSEPHYQRKTLYRKR</sequence>
<dbReference type="InterPro" id="IPR014999">
    <property type="entry name" value="DUF1846"/>
</dbReference>
<dbReference type="STRING" id="59561.AQZ59_00596"/>
<dbReference type="AlphaFoldDB" id="A0A0W1KM24"/>
<proteinExistence type="inferred from homology"/>
<dbReference type="PATRIC" id="fig|59561.3.peg.588"/>
<dbReference type="Gene3D" id="3.40.140.40">
    <property type="entry name" value="Domain of unknown function (DUF1846), C-terminal subdomain"/>
    <property type="match status" value="1"/>
</dbReference>
<comment type="caution">
    <text evidence="4">The sequence shown here is derived from an EMBL/GenBank/DDBJ whole genome shotgun (WGS) entry which is preliminary data.</text>
</comment>
<protein>
    <recommendedName>
        <fullName evidence="1">UPF0371 protein AQZ59_00596</fullName>
    </recommendedName>
</protein>
<evidence type="ECO:0000256" key="1">
    <source>
        <dbReference type="HAMAP-Rule" id="MF_01567"/>
    </source>
</evidence>